<dbReference type="Pfam" id="PF00069">
    <property type="entry name" value="Pkinase"/>
    <property type="match status" value="1"/>
</dbReference>
<dbReference type="RefSeq" id="WP_151968337.1">
    <property type="nucleotide sequence ID" value="NZ_AP019860.1"/>
</dbReference>
<dbReference type="PROSITE" id="PS50005">
    <property type="entry name" value="TPR"/>
    <property type="match status" value="1"/>
</dbReference>
<proteinExistence type="predicted"/>
<evidence type="ECO:0000256" key="7">
    <source>
        <dbReference type="SAM" id="Coils"/>
    </source>
</evidence>
<name>A0A5S9IMC3_UABAM</name>
<dbReference type="InterPro" id="IPR016024">
    <property type="entry name" value="ARM-type_fold"/>
</dbReference>
<keyword evidence="7" id="KW-0175">Coiled coil</keyword>
<dbReference type="InterPro" id="IPR011009">
    <property type="entry name" value="Kinase-like_dom_sf"/>
</dbReference>
<gene>
    <name evidence="10" type="ORF">UABAM_02523</name>
</gene>
<dbReference type="Gene3D" id="1.25.40.10">
    <property type="entry name" value="Tetratricopeptide repeat domain"/>
    <property type="match status" value="1"/>
</dbReference>
<feature type="coiled-coil region" evidence="7">
    <location>
        <begin position="1142"/>
        <end position="1169"/>
    </location>
</feature>
<keyword evidence="11" id="KW-1185">Reference proteome</keyword>
<dbReference type="InterPro" id="IPR017441">
    <property type="entry name" value="Protein_kinase_ATP_BS"/>
</dbReference>
<dbReference type="InterPro" id="IPR000719">
    <property type="entry name" value="Prot_kinase_dom"/>
</dbReference>
<keyword evidence="8" id="KW-1133">Transmembrane helix</keyword>
<accession>A0A5S9IMC3</accession>
<dbReference type="Gene3D" id="1.10.510.10">
    <property type="entry name" value="Transferase(Phosphotransferase) domain 1"/>
    <property type="match status" value="1"/>
</dbReference>
<dbReference type="PROSITE" id="PS50011">
    <property type="entry name" value="PROTEIN_KINASE_DOM"/>
    <property type="match status" value="1"/>
</dbReference>
<keyword evidence="1" id="KW-0808">Transferase</keyword>
<evidence type="ECO:0000256" key="1">
    <source>
        <dbReference type="ARBA" id="ARBA00022679"/>
    </source>
</evidence>
<sequence length="1374" mass="161501">MDFTLYKFGPGQSFGEYKIAEFLGRGGMGAVYSAVHKNSGRKVAIKLIFNKEFGITQKRFLREAEITANLNHPNIVRIYTAGAQSGVFYLVMEYINGTTLDKYLNKHRMSVHQKARLLYPIAKALAYAHDQNVVHRDLKPNNIMIDGNGTPKLMDFGLAKNVASDRFALTQSGEFSGTPHYMAPEVLLGKPKEVDFRVDIYAFGAIMYEVMAGQMMVGGKKSEEVFQNIRYTKPVMLNKRNNKVPEQLNDIWMMCVTEKKLRYESTHLLVNDLENFLNPQKKTFRRPRFHFRPVHGIILACILLISVVFFLREDVTTMDYEPDKGILLIRAKNSIKQRNFSDAIYDLHILRKHDEKNATALLMEAYVLSGKYSLAKQLFEKHYKLQDEIPHNVLLHVAILYSKVAQIQDKKYYTMSDKILQKILRLQDVDAKILYKAHFYKGVLLFEERNYSLALSHFRKVKIVLINDNQMLNKLFFYLGVCYLETDQPHKAISFLERAQKQSVNSHEILFFLGQAYLKQNLPSRAKKAFEKCLRVDPKNSAYRTFYARSLLRQGKNVKCQHILQDVFVNEEQPNFTVFNGLCELGLFEPILQQNNLVLLRNECTKKILPKLPNLFIENLVAIRDKYLFSFQERKHLKTKSQVDLKPILQSLRENKNTSLQLRIREHLLSLRYQSNITKDLKNFAQKSFSDIRSIIYEVVTQIKHTKGEEYVEDHYYYLAQFFIDSSALRGFHDAINYDEVYKILISHPNIFYKYLAAKYLIKSYKIELLDEVSLRSNTLESSIIATCVLRQAGFPIFFTDDDNRYKVLETNLPAQQQKFLIYLVCHSIYYRAHFINKMRIELGKKTVAFLEKMLQNKDERIQLCAAGTLISSLNNTLEDTPARLSTYAQKRCQQIVLRNLNNTSTNMRHYAYMYLWHSMSQNNLEAQNFYLDHYKKGLRDKDTSIILVNLFFSDSFRHHVNFPSLRPILRRLIFKERKTKLMFKATHVWAQTSPGQQDMRSLLSNELLSYNEKTFIYTMLFIHFVSQMNQGMTKKRLQLAIDVIELISSHTPQDPDEYFRGQIYFHLSLFGQPNLSDIYKEKSDLVKTIILTHLHLPVVQESVMRFLMKIHLPTRYEKIKCLKEFAKSSHPQLRKASYISLTALTKKYKDLENMVKEAKESNDEARKEGTAIGLYNRLMYYEVMSEQEYSRYIALNEPIEAKYDLYIEKLTSMAYRLKPLQKKWLQILTWAIDLHPEAKYLYEKALLLGEKPTQKTLWLLRKAIKKNDYPLYRLQLAKSLWKKHGTEQKKQIEKQLNFIKNVNRVELLRQIVDLYEKLGMYDQSRLLYYKLFLTQPFSALYANKMSTLYETTSKKRREQFETHENLCKRIKKK</sequence>
<dbReference type="PROSITE" id="PS00107">
    <property type="entry name" value="PROTEIN_KINASE_ATP"/>
    <property type="match status" value="1"/>
</dbReference>
<evidence type="ECO:0000256" key="5">
    <source>
        <dbReference type="PROSITE-ProRule" id="PRU00339"/>
    </source>
</evidence>
<protein>
    <submittedName>
        <fullName evidence="10">Protein kinase</fullName>
    </submittedName>
</protein>
<dbReference type="InterPro" id="IPR019734">
    <property type="entry name" value="TPR_rpt"/>
</dbReference>
<dbReference type="PANTHER" id="PTHR43289:SF6">
    <property type="entry name" value="SERINE_THREONINE-PROTEIN KINASE NEKL-3"/>
    <property type="match status" value="1"/>
</dbReference>
<reference evidence="10 11" key="1">
    <citation type="submission" date="2019-08" db="EMBL/GenBank/DDBJ databases">
        <title>Complete genome sequence of Candidatus Uab amorphum.</title>
        <authorList>
            <person name="Shiratori T."/>
            <person name="Suzuki S."/>
            <person name="Kakizawa Y."/>
            <person name="Ishida K."/>
        </authorList>
    </citation>
    <scope>NUCLEOTIDE SEQUENCE [LARGE SCALE GENOMIC DNA]</scope>
    <source>
        <strain evidence="10 11">SRT547</strain>
    </source>
</reference>
<dbReference type="GO" id="GO:0004674">
    <property type="term" value="F:protein serine/threonine kinase activity"/>
    <property type="evidence" value="ECO:0007669"/>
    <property type="project" value="TreeGrafter"/>
</dbReference>
<keyword evidence="2 6" id="KW-0547">Nucleotide-binding</keyword>
<dbReference type="Pfam" id="PF14559">
    <property type="entry name" value="TPR_19"/>
    <property type="match status" value="1"/>
</dbReference>
<dbReference type="SMART" id="SM00028">
    <property type="entry name" value="TPR"/>
    <property type="match status" value="3"/>
</dbReference>
<dbReference type="OrthoDB" id="9788659at2"/>
<evidence type="ECO:0000256" key="2">
    <source>
        <dbReference type="ARBA" id="ARBA00022741"/>
    </source>
</evidence>
<dbReference type="InterPro" id="IPR008271">
    <property type="entry name" value="Ser/Thr_kinase_AS"/>
</dbReference>
<dbReference type="CDD" id="cd14014">
    <property type="entry name" value="STKc_PknB_like"/>
    <property type="match status" value="1"/>
</dbReference>
<dbReference type="SUPFAM" id="SSF48452">
    <property type="entry name" value="TPR-like"/>
    <property type="match status" value="1"/>
</dbReference>
<dbReference type="GO" id="GO:0005524">
    <property type="term" value="F:ATP binding"/>
    <property type="evidence" value="ECO:0007669"/>
    <property type="project" value="UniProtKB-UniRule"/>
</dbReference>
<evidence type="ECO:0000256" key="3">
    <source>
        <dbReference type="ARBA" id="ARBA00022777"/>
    </source>
</evidence>
<dbReference type="PROSITE" id="PS00108">
    <property type="entry name" value="PROTEIN_KINASE_ST"/>
    <property type="match status" value="1"/>
</dbReference>
<evidence type="ECO:0000256" key="8">
    <source>
        <dbReference type="SAM" id="Phobius"/>
    </source>
</evidence>
<dbReference type="SUPFAM" id="SSF56112">
    <property type="entry name" value="Protein kinase-like (PK-like)"/>
    <property type="match status" value="1"/>
</dbReference>
<dbReference type="Proteomes" id="UP000326354">
    <property type="component" value="Chromosome"/>
</dbReference>
<evidence type="ECO:0000313" key="11">
    <source>
        <dbReference type="Proteomes" id="UP000326354"/>
    </source>
</evidence>
<dbReference type="EMBL" id="AP019860">
    <property type="protein sequence ID" value="BBM84167.1"/>
    <property type="molecule type" value="Genomic_DNA"/>
</dbReference>
<keyword evidence="8" id="KW-0812">Transmembrane</keyword>
<keyword evidence="4 6" id="KW-0067">ATP-binding</keyword>
<evidence type="ECO:0000256" key="6">
    <source>
        <dbReference type="PROSITE-ProRule" id="PRU10141"/>
    </source>
</evidence>
<evidence type="ECO:0000259" key="9">
    <source>
        <dbReference type="PROSITE" id="PS50011"/>
    </source>
</evidence>
<evidence type="ECO:0000256" key="4">
    <source>
        <dbReference type="ARBA" id="ARBA00022840"/>
    </source>
</evidence>
<dbReference type="SUPFAM" id="SSF48371">
    <property type="entry name" value="ARM repeat"/>
    <property type="match status" value="1"/>
</dbReference>
<feature type="binding site" evidence="6">
    <location>
        <position position="46"/>
    </location>
    <ligand>
        <name>ATP</name>
        <dbReference type="ChEBI" id="CHEBI:30616"/>
    </ligand>
</feature>
<evidence type="ECO:0000313" key="10">
    <source>
        <dbReference type="EMBL" id="BBM84167.1"/>
    </source>
</evidence>
<organism evidence="10 11">
    <name type="scientific">Uabimicrobium amorphum</name>
    <dbReference type="NCBI Taxonomy" id="2596890"/>
    <lineage>
        <taxon>Bacteria</taxon>
        <taxon>Pseudomonadati</taxon>
        <taxon>Planctomycetota</taxon>
        <taxon>Candidatus Uabimicrobiia</taxon>
        <taxon>Candidatus Uabimicrobiales</taxon>
        <taxon>Candidatus Uabimicrobiaceae</taxon>
        <taxon>Candidatus Uabimicrobium</taxon>
    </lineage>
</organism>
<feature type="transmembrane region" description="Helical" evidence="8">
    <location>
        <begin position="291"/>
        <end position="311"/>
    </location>
</feature>
<keyword evidence="8" id="KW-0472">Membrane</keyword>
<dbReference type="KEGG" id="uam:UABAM_02523"/>
<feature type="domain" description="Protein kinase" evidence="9">
    <location>
        <begin position="17"/>
        <end position="277"/>
    </location>
</feature>
<dbReference type="PANTHER" id="PTHR43289">
    <property type="entry name" value="MITOGEN-ACTIVATED PROTEIN KINASE KINASE KINASE 20-RELATED"/>
    <property type="match status" value="1"/>
</dbReference>
<dbReference type="InterPro" id="IPR011990">
    <property type="entry name" value="TPR-like_helical_dom_sf"/>
</dbReference>
<dbReference type="SMART" id="SM00220">
    <property type="entry name" value="S_TKc"/>
    <property type="match status" value="1"/>
</dbReference>
<keyword evidence="3 10" id="KW-0418">Kinase</keyword>
<keyword evidence="5" id="KW-0802">TPR repeat</keyword>
<feature type="repeat" description="TPR" evidence="5">
    <location>
        <begin position="507"/>
        <end position="540"/>
    </location>
</feature>